<dbReference type="AlphaFoldDB" id="A0A139SMW0"/>
<name>A0A139SMW0_9BACT</name>
<dbReference type="PANTHER" id="PTHR31876:SF26">
    <property type="entry name" value="PROTEIN LIKE COV 2"/>
    <property type="match status" value="1"/>
</dbReference>
<gene>
    <name evidence="2" type="ORF">AXK11_05565</name>
</gene>
<dbReference type="EMBL" id="LSZQ01000042">
    <property type="protein sequence ID" value="KXU35810.1"/>
    <property type="molecule type" value="Genomic_DNA"/>
</dbReference>
<keyword evidence="1" id="KW-0472">Membrane</keyword>
<dbReference type="Pfam" id="PF04367">
    <property type="entry name" value="DUF502"/>
    <property type="match status" value="1"/>
</dbReference>
<dbReference type="RefSeq" id="WP_068630082.1">
    <property type="nucleotide sequence ID" value="NZ_LSZQ01000042.1"/>
</dbReference>
<dbReference type="InterPro" id="IPR007462">
    <property type="entry name" value="COV1-like"/>
</dbReference>
<dbReference type="STRING" id="1548207.AXK11_05565"/>
<keyword evidence="1" id="KW-1133">Transmembrane helix</keyword>
<accession>A0A139SMW0</accession>
<protein>
    <recommendedName>
        <fullName evidence="4">DUF502 domain-containing protein</fullName>
    </recommendedName>
</protein>
<comment type="caution">
    <text evidence="2">The sequence shown here is derived from an EMBL/GenBank/DDBJ whole genome shotgun (WGS) entry which is preliminary data.</text>
</comment>
<evidence type="ECO:0000313" key="3">
    <source>
        <dbReference type="Proteomes" id="UP000070058"/>
    </source>
</evidence>
<evidence type="ECO:0000256" key="1">
    <source>
        <dbReference type="SAM" id="Phobius"/>
    </source>
</evidence>
<keyword evidence="3" id="KW-1185">Reference proteome</keyword>
<dbReference type="OrthoDB" id="9780267at2"/>
<organism evidence="2 3">
    <name type="scientific">Cephaloticoccus primus</name>
    <dbReference type="NCBI Taxonomy" id="1548207"/>
    <lineage>
        <taxon>Bacteria</taxon>
        <taxon>Pseudomonadati</taxon>
        <taxon>Verrucomicrobiota</taxon>
        <taxon>Opitutia</taxon>
        <taxon>Opitutales</taxon>
        <taxon>Opitutaceae</taxon>
        <taxon>Cephaloticoccus</taxon>
    </lineage>
</organism>
<evidence type="ECO:0000313" key="2">
    <source>
        <dbReference type="EMBL" id="KXU35810.1"/>
    </source>
</evidence>
<dbReference type="Proteomes" id="UP000070058">
    <property type="component" value="Unassembled WGS sequence"/>
</dbReference>
<keyword evidence="1" id="KW-0812">Transmembrane</keyword>
<sequence>MPNSSTEHPKLVTFRNAFFTGLVLVAPLMVTLWALLKIIELVGGRARPLLIHLLPLQLQLRPGLTLFWDILSTVVVLLLVALLGYISRHVFARFLIRTSERLMLVIPGAGPIYNTVKQIVGTFGVQNRNLFSKVVLVEFPRRGSWMIGFLTSKSQAEPQVKTGMGEPWSVFVPTTPNPTSGFLLLLRPEEIVELEMSVADGMKLIISGGSVIPPWPPPKDAPVAATRESEA</sequence>
<evidence type="ECO:0008006" key="4">
    <source>
        <dbReference type="Google" id="ProtNLM"/>
    </source>
</evidence>
<proteinExistence type="predicted"/>
<feature type="transmembrane region" description="Helical" evidence="1">
    <location>
        <begin position="12"/>
        <end position="36"/>
    </location>
</feature>
<reference evidence="3" key="1">
    <citation type="submission" date="2016-02" db="EMBL/GenBank/DDBJ databases">
        <authorList>
            <person name="Sanders J.G."/>
            <person name="Lin J.Y."/>
            <person name="Wertz J.T."/>
            <person name="Russell J.A."/>
            <person name="Moreau C.S."/>
            <person name="Powell S."/>
        </authorList>
    </citation>
    <scope>NUCLEOTIDE SEQUENCE [LARGE SCALE GENOMIC DNA]</scope>
    <source>
        <strain evidence="3">CAG34</strain>
    </source>
</reference>
<dbReference type="PANTHER" id="PTHR31876">
    <property type="entry name" value="COV-LIKE PROTEIN 1"/>
    <property type="match status" value="1"/>
</dbReference>
<feature type="transmembrane region" description="Helical" evidence="1">
    <location>
        <begin position="66"/>
        <end position="87"/>
    </location>
</feature>